<accession>A0ABV1LJJ9</accession>
<keyword evidence="5" id="KW-1185">Reference proteome</keyword>
<evidence type="ECO:0000313" key="5">
    <source>
        <dbReference type="Proteomes" id="UP001469089"/>
    </source>
</evidence>
<feature type="transmembrane region" description="Helical" evidence="1">
    <location>
        <begin position="35"/>
        <end position="56"/>
    </location>
</feature>
<gene>
    <name evidence="4" type="ORF">N0A02_06670</name>
</gene>
<feature type="domain" description="Peptidase S12 Pab87-related C-terminal" evidence="3">
    <location>
        <begin position="319"/>
        <end position="395"/>
    </location>
</feature>
<evidence type="ECO:0000313" key="4">
    <source>
        <dbReference type="EMBL" id="MEQ5839121.1"/>
    </source>
</evidence>
<comment type="caution">
    <text evidence="4">The sequence shown here is derived from an EMBL/GenBank/DDBJ whole genome shotgun (WGS) entry which is preliminary data.</text>
</comment>
<dbReference type="Proteomes" id="UP001469089">
    <property type="component" value="Unassembled WGS sequence"/>
</dbReference>
<dbReference type="InterPro" id="IPR021860">
    <property type="entry name" value="Peptidase_S12_Pab87-rel_C"/>
</dbReference>
<dbReference type="RefSeq" id="WP_349541715.1">
    <property type="nucleotide sequence ID" value="NZ_JAOALG010000001.1"/>
</dbReference>
<keyword evidence="1" id="KW-0812">Transmembrane</keyword>
<feature type="transmembrane region" description="Helical" evidence="1">
    <location>
        <begin position="6"/>
        <end position="23"/>
    </location>
</feature>
<keyword evidence="1" id="KW-0472">Membrane</keyword>
<feature type="transmembrane region" description="Helical" evidence="1">
    <location>
        <begin position="133"/>
        <end position="157"/>
    </location>
</feature>
<dbReference type="InterPro" id="IPR052173">
    <property type="entry name" value="Beta-lactam_resp_regulator"/>
</dbReference>
<name>A0ABV1LJJ9_9BURK</name>
<feature type="transmembrane region" description="Helical" evidence="1">
    <location>
        <begin position="192"/>
        <end position="212"/>
    </location>
</feature>
<dbReference type="PANTHER" id="PTHR34978:SF3">
    <property type="entry name" value="SLR0241 PROTEIN"/>
    <property type="match status" value="1"/>
</dbReference>
<dbReference type="EMBL" id="JAOALG010000001">
    <property type="protein sequence ID" value="MEQ5839121.1"/>
    <property type="molecule type" value="Genomic_DNA"/>
</dbReference>
<evidence type="ECO:0000259" key="3">
    <source>
        <dbReference type="Pfam" id="PF11954"/>
    </source>
</evidence>
<proteinExistence type="predicted"/>
<dbReference type="PANTHER" id="PTHR34978">
    <property type="entry name" value="POSSIBLE SENSOR-TRANSDUCER PROTEIN BLAR"/>
    <property type="match status" value="1"/>
</dbReference>
<reference evidence="4 5" key="1">
    <citation type="journal article" date="2024" name="Chem. Sci.">
        <title>Discovery of a lagriamide polyketide by integrated genome mining, isotopic labeling, and untargeted metabolomics.</title>
        <authorList>
            <person name="Fergusson C.H."/>
            <person name="Saulog J."/>
            <person name="Paulo B.S."/>
            <person name="Wilson D.M."/>
            <person name="Liu D.Y."/>
            <person name="Morehouse N.J."/>
            <person name="Waterworth S."/>
            <person name="Barkei J."/>
            <person name="Gray C.A."/>
            <person name="Kwan J.C."/>
            <person name="Eustaquio A.S."/>
            <person name="Linington R.G."/>
        </authorList>
    </citation>
    <scope>NUCLEOTIDE SEQUENCE [LARGE SCALE GENOMIC DNA]</scope>
    <source>
        <strain evidence="4 5">RL17-338-BIF-B</strain>
    </source>
</reference>
<keyword evidence="1" id="KW-1133">Transmembrane helix</keyword>
<evidence type="ECO:0000259" key="2">
    <source>
        <dbReference type="Pfam" id="PF05569"/>
    </source>
</evidence>
<feature type="transmembrane region" description="Helical" evidence="1">
    <location>
        <begin position="283"/>
        <end position="303"/>
    </location>
</feature>
<feature type="transmembrane region" description="Helical" evidence="1">
    <location>
        <begin position="107"/>
        <end position="126"/>
    </location>
</feature>
<sequence>MLTWMIYAVSVSAVLSAAALIAEHSARQRRSSSRWFWLLAIVASLVIPAAMTSVSIDVPAGLRPSVPQNVIALHEITSTHLSPAVWIENHDRDSSTFQHVQFHAKDAWYVASTLMILVLLITAAHLQWRKRQWTAASVCGIPVYLSTDVGPAVVGLLRPRIVLPVWLLDSPPEQQAAVIAHETSHIDAHDPMLLTIALCLIALMPWNLPLWWQLRRLRCAIEVDCDARVLKAGHKVAVYGETLIAVGERQSRYIGSVAGMSESRSFLERRLKLMLRKPAKRKVLVAVLLGCMSITLAALAAQVSPPIMNDASNEYTQVPVSAEILDRYVGTYKDSYTSTLLTFRREGDHLMSQRTGQGWIGKYPMSDTKFFAKVVEATDTFVVDDQGQVTGLIHHQNGRDTTLPRIDAAEAESIEAALAAKVKSQAATPGSEAALRRHIDSLQSGHPRYSEMSAGLQDATREQLPRITEYMNQWGPIESVRFLGVGSQGWDIYQVTHASGSAIWRIHLQNDGIIDGLLMQAGP</sequence>
<protein>
    <submittedName>
        <fullName evidence="4">M56 family metallopeptidase</fullName>
    </submittedName>
</protein>
<dbReference type="InterPro" id="IPR008756">
    <property type="entry name" value="Peptidase_M56"/>
</dbReference>
<evidence type="ECO:0000256" key="1">
    <source>
        <dbReference type="SAM" id="Phobius"/>
    </source>
</evidence>
<dbReference type="Pfam" id="PF11954">
    <property type="entry name" value="DUF3471"/>
    <property type="match status" value="1"/>
</dbReference>
<feature type="domain" description="Peptidase M56" evidence="2">
    <location>
        <begin position="31"/>
        <end position="273"/>
    </location>
</feature>
<dbReference type="Pfam" id="PF05569">
    <property type="entry name" value="Peptidase_M56"/>
    <property type="match status" value="1"/>
</dbReference>
<dbReference type="CDD" id="cd07341">
    <property type="entry name" value="M56_BlaR1_MecR1_like"/>
    <property type="match status" value="1"/>
</dbReference>
<organism evidence="4 5">
    <name type="scientific">Paraburkholderia acidicola</name>
    <dbReference type="NCBI Taxonomy" id="1912599"/>
    <lineage>
        <taxon>Bacteria</taxon>
        <taxon>Pseudomonadati</taxon>
        <taxon>Pseudomonadota</taxon>
        <taxon>Betaproteobacteria</taxon>
        <taxon>Burkholderiales</taxon>
        <taxon>Burkholderiaceae</taxon>
        <taxon>Paraburkholderia</taxon>
    </lineage>
</organism>